<gene>
    <name evidence="2" type="ORF">BC6307_00085</name>
</gene>
<protein>
    <recommendedName>
        <fullName evidence="4">YxlC family protein</fullName>
    </recommendedName>
</protein>
<dbReference type="EMBL" id="CP018866">
    <property type="protein sequence ID" value="AST89781.1"/>
    <property type="molecule type" value="Genomic_DNA"/>
</dbReference>
<feature type="transmembrane region" description="Helical" evidence="1">
    <location>
        <begin position="53"/>
        <end position="71"/>
    </location>
</feature>
<dbReference type="RefSeq" id="WP_066417285.1">
    <property type="nucleotide sequence ID" value="NZ_CP018866.1"/>
</dbReference>
<evidence type="ECO:0000313" key="2">
    <source>
        <dbReference type="EMBL" id="AST89781.1"/>
    </source>
</evidence>
<sequence>MSNHQDQDVIKALQKDWNNIDELAGEQHLSHYAIQQQVQLFQQKRKKAFYKELTFFIMIAIFILSLFLTTISKGMQIAFYIQLLAAIIGPVVYFFLLRREERKAWR</sequence>
<organism evidence="2 3">
    <name type="scientific">Sutcliffiella cohnii</name>
    <dbReference type="NCBI Taxonomy" id="33932"/>
    <lineage>
        <taxon>Bacteria</taxon>
        <taxon>Bacillati</taxon>
        <taxon>Bacillota</taxon>
        <taxon>Bacilli</taxon>
        <taxon>Bacillales</taxon>
        <taxon>Bacillaceae</taxon>
        <taxon>Sutcliffiella</taxon>
    </lineage>
</organism>
<dbReference type="Pfam" id="PF17280">
    <property type="entry name" value="DUF5345"/>
    <property type="match status" value="1"/>
</dbReference>
<evidence type="ECO:0008006" key="4">
    <source>
        <dbReference type="Google" id="ProtNLM"/>
    </source>
</evidence>
<keyword evidence="1" id="KW-0812">Transmembrane</keyword>
<keyword evidence="1" id="KW-0472">Membrane</keyword>
<dbReference type="AlphaFoldDB" id="A0A223KJX5"/>
<feature type="transmembrane region" description="Helical" evidence="1">
    <location>
        <begin position="77"/>
        <end position="97"/>
    </location>
</feature>
<dbReference type="STRING" id="1314751.GCA_001591425_02804"/>
<reference evidence="2 3" key="1">
    <citation type="submission" date="2016-12" db="EMBL/GenBank/DDBJ databases">
        <title>The whole genome sequencing and assembly of Bacillus cohnii DSM 6307T strain.</title>
        <authorList>
            <person name="Lee Y.-J."/>
            <person name="Yi H."/>
            <person name="Bahn Y.-S."/>
            <person name="Kim J.F."/>
            <person name="Lee D.-W."/>
        </authorList>
    </citation>
    <scope>NUCLEOTIDE SEQUENCE [LARGE SCALE GENOMIC DNA]</scope>
    <source>
        <strain evidence="2 3">DSM 6307</strain>
    </source>
</reference>
<proteinExistence type="predicted"/>
<dbReference type="KEGG" id="bcoh:BC6307_00085"/>
<keyword evidence="3" id="KW-1185">Reference proteome</keyword>
<evidence type="ECO:0000313" key="3">
    <source>
        <dbReference type="Proteomes" id="UP000215224"/>
    </source>
</evidence>
<dbReference type="InterPro" id="IPR035238">
    <property type="entry name" value="DUF5345"/>
</dbReference>
<keyword evidence="1" id="KW-1133">Transmembrane helix</keyword>
<accession>A0A223KJX5</accession>
<evidence type="ECO:0000256" key="1">
    <source>
        <dbReference type="SAM" id="Phobius"/>
    </source>
</evidence>
<dbReference type="Proteomes" id="UP000215224">
    <property type="component" value="Chromosome"/>
</dbReference>
<name>A0A223KJX5_9BACI</name>